<evidence type="ECO:0000256" key="2">
    <source>
        <dbReference type="ARBA" id="ARBA00022556"/>
    </source>
</evidence>
<protein>
    <submittedName>
        <fullName evidence="8">Acyl-[acyl-carrier-protein]--UDP-N-acetylglucosamine O-acyltransferase</fullName>
    </submittedName>
</protein>
<dbReference type="AlphaFoldDB" id="A0A2S8GBS5"/>
<dbReference type="GO" id="GO:0016020">
    <property type="term" value="C:membrane"/>
    <property type="evidence" value="ECO:0007669"/>
    <property type="project" value="GOC"/>
</dbReference>
<dbReference type="InterPro" id="IPR001451">
    <property type="entry name" value="Hexapep"/>
</dbReference>
<feature type="domain" description="UDP N-acetylglucosamine O-acyltransferase C-terminal" evidence="7">
    <location>
        <begin position="239"/>
        <end position="319"/>
    </location>
</feature>
<dbReference type="NCBIfam" id="TIGR01852">
    <property type="entry name" value="lipid_A_lpxA"/>
    <property type="match status" value="1"/>
</dbReference>
<dbReference type="InterPro" id="IPR011004">
    <property type="entry name" value="Trimer_LpxA-like_sf"/>
</dbReference>
<dbReference type="GO" id="GO:0008780">
    <property type="term" value="F:acyl-[acyl-carrier-protein]-UDP-N-acetylglucosamine O-acyltransferase activity"/>
    <property type="evidence" value="ECO:0007669"/>
    <property type="project" value="InterPro"/>
</dbReference>
<dbReference type="Proteomes" id="UP000239388">
    <property type="component" value="Unassembled WGS sequence"/>
</dbReference>
<evidence type="ECO:0000313" key="9">
    <source>
        <dbReference type="Proteomes" id="UP000239388"/>
    </source>
</evidence>
<keyword evidence="5 8" id="KW-0012">Acyltransferase</keyword>
<evidence type="ECO:0000313" key="8">
    <source>
        <dbReference type="EMBL" id="PQO41760.1"/>
    </source>
</evidence>
<evidence type="ECO:0000256" key="3">
    <source>
        <dbReference type="ARBA" id="ARBA00022679"/>
    </source>
</evidence>
<name>A0A2S8GBS5_9BACT</name>
<evidence type="ECO:0000256" key="1">
    <source>
        <dbReference type="ARBA" id="ARBA00022516"/>
    </source>
</evidence>
<proteinExistence type="predicted"/>
<feature type="region of interest" description="Disordered" evidence="6">
    <location>
        <begin position="332"/>
        <end position="353"/>
    </location>
</feature>
<dbReference type="Gene3D" id="2.160.10.10">
    <property type="entry name" value="Hexapeptide repeat proteins"/>
    <property type="match status" value="1"/>
</dbReference>
<dbReference type="GO" id="GO:0009245">
    <property type="term" value="P:lipid A biosynthetic process"/>
    <property type="evidence" value="ECO:0007669"/>
    <property type="project" value="UniProtKB-KW"/>
</dbReference>
<dbReference type="InterPro" id="IPR037157">
    <property type="entry name" value="Acetyltransf_C_sf"/>
</dbReference>
<keyword evidence="3 8" id="KW-0808">Transferase</keyword>
<keyword evidence="2" id="KW-0441">Lipid A biosynthesis</keyword>
<comment type="caution">
    <text evidence="8">The sequence shown here is derived from an EMBL/GenBank/DDBJ whole genome shotgun (WGS) entry which is preliminary data.</text>
</comment>
<evidence type="ECO:0000256" key="4">
    <source>
        <dbReference type="ARBA" id="ARBA00023098"/>
    </source>
</evidence>
<dbReference type="NCBIfam" id="NF003657">
    <property type="entry name" value="PRK05289.1"/>
    <property type="match status" value="1"/>
</dbReference>
<feature type="compositionally biased region" description="Basic and acidic residues" evidence="6">
    <location>
        <begin position="339"/>
        <end position="353"/>
    </location>
</feature>
<keyword evidence="4" id="KW-0443">Lipid metabolism</keyword>
<dbReference type="CDD" id="cd03351">
    <property type="entry name" value="LbH_UDP-GlcNAc_AT"/>
    <property type="match status" value="1"/>
</dbReference>
<dbReference type="PANTHER" id="PTHR43480:SF1">
    <property type="entry name" value="ACYL-[ACYL-CARRIER-PROTEIN]--UDP-N-ACETYLGLUCOSAMINE O-ACYLTRANSFERASE, MITOCHONDRIAL-RELATED"/>
    <property type="match status" value="1"/>
</dbReference>
<gene>
    <name evidence="8" type="ORF">C5Y98_03305</name>
</gene>
<evidence type="ECO:0000256" key="6">
    <source>
        <dbReference type="SAM" id="MobiDB-lite"/>
    </source>
</evidence>
<dbReference type="EMBL" id="PUIB01000005">
    <property type="protein sequence ID" value="PQO41760.1"/>
    <property type="molecule type" value="Genomic_DNA"/>
</dbReference>
<dbReference type="Gene3D" id="1.20.1180.10">
    <property type="entry name" value="Udp N-acetylglucosamine O-acyltransferase, C-terminal domain"/>
    <property type="match status" value="1"/>
</dbReference>
<keyword evidence="1" id="KW-0444">Lipid biosynthesis</keyword>
<dbReference type="InterPro" id="IPR029098">
    <property type="entry name" value="Acetyltransf_C"/>
</dbReference>
<sequence length="353" mass="38254">MAASTLISQDLVRKLQVSIDRTGQVLPISVSRTVKRTSRGPGWPSSCGRFPSIFCLRPSAKGFAVTQIHPSAIVHPTAEIGQNVTIGPFCVVEENTKIGDRCELSSFVTIKKGTQLGPENKVHEHAVIGGPPQHLRAGMELGEVILGTGNVIREFVTIHRGLAPGKNTVIGNNNLLMVQSHVGHDTIIGNNTIITNNVMLGGHVVIEDRAYVSGAVAVHQFCRVGRNAMVGGQAHVVQDVAPYVTVDGCSSLVVGLNLIGLKRNGFTPEQVSELKRAYRIIFRSNLTNREALERVRREFPQSPALHFADFLAESERGFIQARTRGRGVDVSRPQLRVLSEGKESTSDANRRAG</sequence>
<dbReference type="Pfam" id="PF13720">
    <property type="entry name" value="Acetyltransf_11"/>
    <property type="match status" value="1"/>
</dbReference>
<evidence type="ECO:0000259" key="7">
    <source>
        <dbReference type="Pfam" id="PF13720"/>
    </source>
</evidence>
<dbReference type="InterPro" id="IPR010137">
    <property type="entry name" value="Lipid_A_LpxA"/>
</dbReference>
<dbReference type="Pfam" id="PF00132">
    <property type="entry name" value="Hexapep"/>
    <property type="match status" value="1"/>
</dbReference>
<accession>A0A2S8GBS5</accession>
<dbReference type="PANTHER" id="PTHR43480">
    <property type="entry name" value="ACYL-[ACYL-CARRIER-PROTEIN]--UDP-N-ACETYLGLUCOSAMINE O-ACYLTRANSFERASE"/>
    <property type="match status" value="1"/>
</dbReference>
<reference evidence="8 9" key="1">
    <citation type="submission" date="2018-02" db="EMBL/GenBank/DDBJ databases">
        <title>Comparative genomes isolates from brazilian mangrove.</title>
        <authorList>
            <person name="Araujo J.E."/>
            <person name="Taketani R.G."/>
            <person name="Silva M.C.P."/>
            <person name="Loureco M.V."/>
            <person name="Andreote F.D."/>
        </authorList>
    </citation>
    <scope>NUCLEOTIDE SEQUENCE [LARGE SCALE GENOMIC DNA]</scope>
    <source>
        <strain evidence="8 9">NAP PRIS-MGV</strain>
    </source>
</reference>
<organism evidence="8 9">
    <name type="scientific">Blastopirellula marina</name>
    <dbReference type="NCBI Taxonomy" id="124"/>
    <lineage>
        <taxon>Bacteria</taxon>
        <taxon>Pseudomonadati</taxon>
        <taxon>Planctomycetota</taxon>
        <taxon>Planctomycetia</taxon>
        <taxon>Pirellulales</taxon>
        <taxon>Pirellulaceae</taxon>
        <taxon>Blastopirellula</taxon>
    </lineage>
</organism>
<evidence type="ECO:0000256" key="5">
    <source>
        <dbReference type="ARBA" id="ARBA00023315"/>
    </source>
</evidence>
<dbReference type="SUPFAM" id="SSF51161">
    <property type="entry name" value="Trimeric LpxA-like enzymes"/>
    <property type="match status" value="1"/>
</dbReference>